<feature type="transmembrane region" description="Helical" evidence="4">
    <location>
        <begin position="258"/>
        <end position="280"/>
    </location>
</feature>
<evidence type="ECO:0000313" key="6">
    <source>
        <dbReference type="EMBL" id="AFA39723.1"/>
    </source>
</evidence>
<dbReference type="InterPro" id="IPR020846">
    <property type="entry name" value="MFS_dom"/>
</dbReference>
<keyword evidence="7" id="KW-1185">Reference proteome</keyword>
<accession>H6QCA9</accession>
<feature type="transmembrane region" description="Helical" evidence="4">
    <location>
        <begin position="136"/>
        <end position="155"/>
    </location>
</feature>
<dbReference type="GO" id="GO:0022857">
    <property type="term" value="F:transmembrane transporter activity"/>
    <property type="evidence" value="ECO:0007669"/>
    <property type="project" value="InterPro"/>
</dbReference>
<protein>
    <submittedName>
        <fullName evidence="6">Arabinose efflux permease</fullName>
    </submittedName>
</protein>
<dbReference type="PANTHER" id="PTHR43271">
    <property type="entry name" value="BLL2771 PROTEIN"/>
    <property type="match status" value="1"/>
</dbReference>
<keyword evidence="3" id="KW-1003">Cell membrane</keyword>
<name>H6QCA9_PYROT</name>
<evidence type="ECO:0000313" key="7">
    <source>
        <dbReference type="Proteomes" id="UP000009062"/>
    </source>
</evidence>
<dbReference type="PROSITE" id="PS50850">
    <property type="entry name" value="MFS"/>
    <property type="match status" value="1"/>
</dbReference>
<dbReference type="InterPro" id="IPR036259">
    <property type="entry name" value="MFS_trans_sf"/>
</dbReference>
<organism evidence="6 7">
    <name type="scientific">Pyrobaculum oguniense (strain DSM 13380 / JCM 10595 / TE7)</name>
    <dbReference type="NCBI Taxonomy" id="698757"/>
    <lineage>
        <taxon>Archaea</taxon>
        <taxon>Thermoproteota</taxon>
        <taxon>Thermoprotei</taxon>
        <taxon>Thermoproteales</taxon>
        <taxon>Thermoproteaceae</taxon>
        <taxon>Pyrobaculum</taxon>
    </lineage>
</organism>
<keyword evidence="4" id="KW-0472">Membrane</keyword>
<dbReference type="EMBL" id="CP003316">
    <property type="protein sequence ID" value="AFA39723.1"/>
    <property type="molecule type" value="Genomic_DNA"/>
</dbReference>
<sequence length="345" mass="36406">MWFFVAPVLPLVLKEFGVSPAQAGLLPAAFIVGAAVMQLPASYLGARHGHDKIAGLGMVLFGASSVLMGLAPSWGWLLFFRALGGMGAGLFFSTAGAVLIALRPDAVGSALGWYNASFNIGAFVGFYWGYVANILGWRLAFVAPGLASVALGLLLLRGRGYKSPASVSRSTFVYGLASFPFWGAVYAANSLTATWLHLFRGLGEEWAGALSSTAMLSGFLGGFVGRLYDTVNNKLLLLVGAPLVASLVYLIIPLAPLAILPILIFAYGLSFSMYITAVYATSSRTAANPAAALAVINITNMALGLHFSYVFSLLMTSSPAYPWLMLSVLALISAVASYKIYKTKE</sequence>
<feature type="transmembrane region" description="Helical" evidence="4">
    <location>
        <begin position="78"/>
        <end position="102"/>
    </location>
</feature>
<feature type="transmembrane region" description="Helical" evidence="4">
    <location>
        <begin position="27"/>
        <end position="46"/>
    </location>
</feature>
<dbReference type="KEGG" id="pog:Pogu_1696"/>
<keyword evidence="4" id="KW-0812">Transmembrane</keyword>
<gene>
    <name evidence="6" type="ordered locus">Pogu_1696</name>
</gene>
<dbReference type="HOGENOM" id="CLU_059688_0_0_2"/>
<dbReference type="eggNOG" id="arCOG00130">
    <property type="taxonomic scope" value="Archaea"/>
</dbReference>
<dbReference type="AlphaFoldDB" id="H6QCA9"/>
<dbReference type="Pfam" id="PF07690">
    <property type="entry name" value="MFS_1"/>
    <property type="match status" value="1"/>
</dbReference>
<dbReference type="PANTHER" id="PTHR43271:SF2">
    <property type="entry name" value="BLL2771 PROTEIN"/>
    <property type="match status" value="1"/>
</dbReference>
<dbReference type="GO" id="GO:0005886">
    <property type="term" value="C:plasma membrane"/>
    <property type="evidence" value="ECO:0007669"/>
    <property type="project" value="UniProtKB-SubCell"/>
</dbReference>
<dbReference type="Proteomes" id="UP000009062">
    <property type="component" value="Chromosome"/>
</dbReference>
<proteinExistence type="predicted"/>
<feature type="transmembrane region" description="Helical" evidence="4">
    <location>
        <begin position="320"/>
        <end position="341"/>
    </location>
</feature>
<evidence type="ECO:0000256" key="2">
    <source>
        <dbReference type="ARBA" id="ARBA00022448"/>
    </source>
</evidence>
<dbReference type="Gene3D" id="1.20.1250.20">
    <property type="entry name" value="MFS general substrate transporter like domains"/>
    <property type="match status" value="2"/>
</dbReference>
<dbReference type="SUPFAM" id="SSF103473">
    <property type="entry name" value="MFS general substrate transporter"/>
    <property type="match status" value="1"/>
</dbReference>
<dbReference type="STRING" id="698757.Pogu_1696"/>
<feature type="transmembrane region" description="Helical" evidence="4">
    <location>
        <begin position="235"/>
        <end position="252"/>
    </location>
</feature>
<feature type="transmembrane region" description="Helical" evidence="4">
    <location>
        <begin position="292"/>
        <end position="314"/>
    </location>
</feature>
<evidence type="ECO:0000256" key="4">
    <source>
        <dbReference type="SAM" id="Phobius"/>
    </source>
</evidence>
<keyword evidence="2" id="KW-0813">Transport</keyword>
<feature type="transmembrane region" description="Helical" evidence="4">
    <location>
        <begin position="206"/>
        <end position="228"/>
    </location>
</feature>
<keyword evidence="4" id="KW-1133">Transmembrane helix</keyword>
<evidence type="ECO:0000259" key="5">
    <source>
        <dbReference type="PROSITE" id="PS50850"/>
    </source>
</evidence>
<evidence type="ECO:0000256" key="1">
    <source>
        <dbReference type="ARBA" id="ARBA00004651"/>
    </source>
</evidence>
<evidence type="ECO:0000256" key="3">
    <source>
        <dbReference type="ARBA" id="ARBA00022475"/>
    </source>
</evidence>
<comment type="subcellular location">
    <subcellularLocation>
        <location evidence="1">Cell membrane</location>
        <topology evidence="1">Multi-pass membrane protein</topology>
    </subcellularLocation>
</comment>
<feature type="transmembrane region" description="Helical" evidence="4">
    <location>
        <begin position="53"/>
        <end position="72"/>
    </location>
</feature>
<feature type="domain" description="Major facilitator superfamily (MFS) profile" evidence="5">
    <location>
        <begin position="1"/>
        <end position="345"/>
    </location>
</feature>
<feature type="transmembrane region" description="Helical" evidence="4">
    <location>
        <begin position="111"/>
        <end position="130"/>
    </location>
</feature>
<dbReference type="InterPro" id="IPR011701">
    <property type="entry name" value="MFS"/>
</dbReference>
<reference evidence="6 7" key="1">
    <citation type="journal article" date="2012" name="Stand. Genomic Sci.">
        <title>Complete genome sequence of Pyrobaculum oguniense.</title>
        <authorList>
            <person name="Bernick D.L."/>
            <person name="Karplus K."/>
            <person name="Lui L.M."/>
            <person name="Coker J.K."/>
            <person name="Murphy J.N."/>
            <person name="Chan P.P."/>
            <person name="Cozen A.E."/>
            <person name="Lowe T.M."/>
        </authorList>
    </citation>
    <scope>NUCLEOTIDE SEQUENCE [LARGE SCALE GENOMIC DNA]</scope>
    <source>
        <strain evidence="6 7">TE7</strain>
    </source>
</reference>
<feature type="transmembrane region" description="Helical" evidence="4">
    <location>
        <begin position="167"/>
        <end position="186"/>
    </location>
</feature>